<feature type="domain" description="Oxo-4-hydroxy-4-carboxy-5-ureidoimidazoline decarboxylase" evidence="12">
    <location>
        <begin position="7"/>
        <end position="163"/>
    </location>
</feature>
<proteinExistence type="inferred from homology"/>
<comment type="similarity">
    <text evidence="4">Belongs to the OHCU decarboxylase family.</text>
</comment>
<keyword evidence="8" id="KW-0456">Lyase</keyword>
<comment type="pathway">
    <text evidence="3">Purine metabolism; urate degradation; (S)-allantoin from urate: step 3/3.</text>
</comment>
<evidence type="ECO:0000256" key="7">
    <source>
        <dbReference type="ARBA" id="ARBA00022793"/>
    </source>
</evidence>
<dbReference type="InterPro" id="IPR017580">
    <property type="entry name" value="OHCU_decarboxylase-1"/>
</dbReference>
<organism evidence="13 14">
    <name type="scientific">Microtus ochrogaster</name>
    <name type="common">Prairie vole</name>
    <dbReference type="NCBI Taxonomy" id="79684"/>
    <lineage>
        <taxon>Eukaryota</taxon>
        <taxon>Metazoa</taxon>
        <taxon>Chordata</taxon>
        <taxon>Craniata</taxon>
        <taxon>Vertebrata</taxon>
        <taxon>Euteleostomi</taxon>
        <taxon>Mammalia</taxon>
        <taxon>Eutheria</taxon>
        <taxon>Euarchontoglires</taxon>
        <taxon>Glires</taxon>
        <taxon>Rodentia</taxon>
        <taxon>Myomorpha</taxon>
        <taxon>Muroidea</taxon>
        <taxon>Cricetidae</taxon>
        <taxon>Arvicolinae</taxon>
        <taxon>Microtus</taxon>
    </lineage>
</organism>
<dbReference type="Proteomes" id="UP000694915">
    <property type="component" value="Chromosome 2"/>
</dbReference>
<evidence type="ECO:0000256" key="2">
    <source>
        <dbReference type="ARBA" id="ARBA00002506"/>
    </source>
</evidence>
<dbReference type="NCBIfam" id="TIGR03164">
    <property type="entry name" value="UHCUDC"/>
    <property type="match status" value="1"/>
</dbReference>
<dbReference type="PANTHER" id="PTHR43466">
    <property type="entry name" value="2-OXO-4-HYDROXY-4-CARBOXY-5-UREIDOIMIDAZOLINE DECARBOXYLASE-RELATED"/>
    <property type="match status" value="1"/>
</dbReference>
<feature type="compositionally biased region" description="Basic and acidic residues" evidence="11">
    <location>
        <begin position="215"/>
        <end position="225"/>
    </location>
</feature>
<evidence type="ECO:0000256" key="9">
    <source>
        <dbReference type="ARBA" id="ARBA00030624"/>
    </source>
</evidence>
<evidence type="ECO:0000256" key="1">
    <source>
        <dbReference type="ARBA" id="ARBA00001163"/>
    </source>
</evidence>
<evidence type="ECO:0000256" key="6">
    <source>
        <dbReference type="ARBA" id="ARBA00022631"/>
    </source>
</evidence>
<dbReference type="InterPro" id="IPR018020">
    <property type="entry name" value="OHCU_decarboxylase"/>
</dbReference>
<evidence type="ECO:0000256" key="10">
    <source>
        <dbReference type="ARBA" id="ARBA00032116"/>
    </source>
</evidence>
<evidence type="ECO:0000259" key="12">
    <source>
        <dbReference type="Pfam" id="PF09349"/>
    </source>
</evidence>
<protein>
    <recommendedName>
        <fullName evidence="5">2-oxo-4-hydroxy-4-carboxy-5-ureidoimidazoline decarboxylase</fullName>
        <ecNumber evidence="5">4.1.1.97</ecNumber>
    </recommendedName>
    <alternativeName>
        <fullName evidence="10">Parahox neighbor</fullName>
    </alternativeName>
    <alternativeName>
        <fullName evidence="9">Ureidoimidazoline (2-oxo-4-hydroxy-4-carboxy-5-) decarboxylase</fullName>
    </alternativeName>
</protein>
<keyword evidence="7" id="KW-0210">Decarboxylase</keyword>
<dbReference type="PANTHER" id="PTHR43466:SF1">
    <property type="entry name" value="2-OXO-4-HYDROXY-4-CARBOXY-5-UREIDOIMIDAZOLINE DECARBOXYLASE-RELATED"/>
    <property type="match status" value="1"/>
</dbReference>
<keyword evidence="13" id="KW-1185">Reference proteome</keyword>
<gene>
    <name evidence="14" type="primary">Urad</name>
</gene>
<feature type="compositionally biased region" description="Basic and acidic residues" evidence="11">
    <location>
        <begin position="174"/>
        <end position="185"/>
    </location>
</feature>
<evidence type="ECO:0000256" key="4">
    <source>
        <dbReference type="ARBA" id="ARBA00005793"/>
    </source>
</evidence>
<accession>A0ABM0KEE7</accession>
<sequence>MDMEKVNSMGFGEFVDVFGNVIEKCPLVAAAVWSQRPFSGLEDLEKHFFDFIDALPRSGLEGILRCHPELAGRDLQQGTLTAESLREQSQAGLISLDADDVLRLQQLNALYRKRFGFPFVLAARLSDRAAVPRELARRLHCQPESELRTALGEVKKICHLRLEDLLGAGPASVEPRRGWGSERQQDAPQRGLGAAHLSPEVGSGLEGQSSHPHKASGDLKQSHEQ</sequence>
<evidence type="ECO:0000313" key="13">
    <source>
        <dbReference type="Proteomes" id="UP000694915"/>
    </source>
</evidence>
<feature type="region of interest" description="Disordered" evidence="11">
    <location>
        <begin position="171"/>
        <end position="225"/>
    </location>
</feature>
<dbReference type="GeneID" id="101990662"/>
<keyword evidence="6" id="KW-0659">Purine metabolism</keyword>
<dbReference type="SUPFAM" id="SSF158694">
    <property type="entry name" value="UraD-Like"/>
    <property type="match status" value="1"/>
</dbReference>
<dbReference type="InterPro" id="IPR036778">
    <property type="entry name" value="OHCU_decarboxylase_sf"/>
</dbReference>
<evidence type="ECO:0000313" key="14">
    <source>
        <dbReference type="RefSeq" id="XP_005344765.1"/>
    </source>
</evidence>
<evidence type="ECO:0000256" key="5">
    <source>
        <dbReference type="ARBA" id="ARBA00012257"/>
    </source>
</evidence>
<evidence type="ECO:0000256" key="3">
    <source>
        <dbReference type="ARBA" id="ARBA00004754"/>
    </source>
</evidence>
<name>A0ABM0KEE7_MICOH</name>
<evidence type="ECO:0000256" key="11">
    <source>
        <dbReference type="SAM" id="MobiDB-lite"/>
    </source>
</evidence>
<dbReference type="Pfam" id="PF09349">
    <property type="entry name" value="OHCU_decarbox"/>
    <property type="match status" value="1"/>
</dbReference>
<reference evidence="14" key="1">
    <citation type="submission" date="2025-08" db="UniProtKB">
        <authorList>
            <consortium name="RefSeq"/>
        </authorList>
    </citation>
    <scope>IDENTIFICATION</scope>
</reference>
<comment type="catalytic activity">
    <reaction evidence="1">
        <text>5-hydroxy-2-oxo-4-ureido-2,5-dihydro-1H-imidazole-5-carboxylate + H(+) = (S)-allantoin + CO2</text>
        <dbReference type="Rhea" id="RHEA:26301"/>
        <dbReference type="ChEBI" id="CHEBI:15378"/>
        <dbReference type="ChEBI" id="CHEBI:15678"/>
        <dbReference type="ChEBI" id="CHEBI:16526"/>
        <dbReference type="ChEBI" id="CHEBI:58639"/>
        <dbReference type="EC" id="4.1.1.97"/>
    </reaction>
</comment>
<dbReference type="Gene3D" id="1.10.3330.10">
    <property type="entry name" value="Oxo-4-hydroxy-4-carboxy-5-ureidoimidazoline decarboxylase"/>
    <property type="match status" value="1"/>
</dbReference>
<dbReference type="EC" id="4.1.1.97" evidence="5"/>
<evidence type="ECO:0000256" key="8">
    <source>
        <dbReference type="ARBA" id="ARBA00023239"/>
    </source>
</evidence>
<comment type="function">
    <text evidence="2">Catalyzes the stereoselective decarboxylation of 2-oxo-4-hydroxy-4-carboxy-5-ureidoimidazoline (OHCU) to (S)-allantoin.</text>
</comment>
<dbReference type="RefSeq" id="XP_005344765.1">
    <property type="nucleotide sequence ID" value="XM_005344708.1"/>
</dbReference>